<evidence type="ECO:0008006" key="4">
    <source>
        <dbReference type="Google" id="ProtNLM"/>
    </source>
</evidence>
<dbReference type="RefSeq" id="WP_012994122.1">
    <property type="nucleotide sequence ID" value="NC_013895.2"/>
</dbReference>
<proteinExistence type="predicted"/>
<feature type="transmembrane region" description="Helical" evidence="1">
    <location>
        <begin position="6"/>
        <end position="30"/>
    </location>
</feature>
<reference evidence="3" key="1">
    <citation type="submission" date="2009-12" db="EMBL/GenBank/DDBJ databases">
        <title>Sequence of Clostridiales genomosp. BVAB3 str. UPII9-5.</title>
        <authorList>
            <person name="Madupu R."/>
            <person name="Durkin A.S."/>
            <person name="Torralba M."/>
            <person name="Methe B."/>
            <person name="Sutton G.G."/>
            <person name="Strausberg R.L."/>
            <person name="Nelson K.E."/>
        </authorList>
    </citation>
    <scope>NUCLEOTIDE SEQUENCE [LARGE SCALE GENOMIC DNA]</scope>
    <source>
        <strain evidence="3">UPII9-5</strain>
    </source>
</reference>
<evidence type="ECO:0000313" key="3">
    <source>
        <dbReference type="Proteomes" id="UP000008234"/>
    </source>
</evidence>
<dbReference type="EMBL" id="CP001850">
    <property type="protein sequence ID" value="ADC91587.1"/>
    <property type="molecule type" value="Genomic_DNA"/>
</dbReference>
<organism evidence="2 3">
    <name type="scientific">Mageeibacillus indolicus (strain UPII9-5)</name>
    <name type="common">Clostridiales genomosp. BVAB3 (strain UPII9-5)</name>
    <dbReference type="NCBI Taxonomy" id="699246"/>
    <lineage>
        <taxon>Bacteria</taxon>
        <taxon>Bacillati</taxon>
        <taxon>Bacillota</taxon>
        <taxon>Clostridia</taxon>
        <taxon>Eubacteriales</taxon>
        <taxon>Oscillospiraceae</taxon>
        <taxon>Mageeibacillus</taxon>
    </lineage>
</organism>
<dbReference type="HOGENOM" id="CLU_2316936_0_0_9"/>
<keyword evidence="1" id="KW-1133">Transmembrane helix</keyword>
<name>D3QZZ4_MAGIU</name>
<gene>
    <name evidence="2" type="ordered locus">HMPREF0868_0157</name>
</gene>
<dbReference type="Proteomes" id="UP000008234">
    <property type="component" value="Chromosome"/>
</dbReference>
<dbReference type="AlphaFoldDB" id="D3QZZ4"/>
<dbReference type="KEGG" id="clo:HMPREF0868_0157"/>
<keyword evidence="3" id="KW-1185">Reference proteome</keyword>
<evidence type="ECO:0000256" key="1">
    <source>
        <dbReference type="SAM" id="Phobius"/>
    </source>
</evidence>
<accession>D3QZZ4</accession>
<feature type="transmembrane region" description="Helical" evidence="1">
    <location>
        <begin position="42"/>
        <end position="69"/>
    </location>
</feature>
<dbReference type="InterPro" id="IPR017259">
    <property type="entry name" value="UCP037672"/>
</dbReference>
<dbReference type="OrthoDB" id="9994019at2"/>
<feature type="transmembrane region" description="Helical" evidence="1">
    <location>
        <begin position="75"/>
        <end position="96"/>
    </location>
</feature>
<keyword evidence="1" id="KW-0472">Membrane</keyword>
<dbReference type="Pfam" id="PF12650">
    <property type="entry name" value="DUF3784"/>
    <property type="match status" value="1"/>
</dbReference>
<evidence type="ECO:0000313" key="2">
    <source>
        <dbReference type="EMBL" id="ADC91587.1"/>
    </source>
</evidence>
<protein>
    <recommendedName>
        <fullName evidence="4">DUF3784 domain-containing protein</fullName>
    </recommendedName>
</protein>
<keyword evidence="1" id="KW-0812">Transmembrane</keyword>
<sequence length="99" mass="10542">MTIVSLLAGITLTIVGILIWKFKLVGILAGYTPKSGVDETRLATMSGLLLLLLGLLLLVESFLILKGIIMAEKAIFVVVGTIIIGVIVVAVVTSYYSKH</sequence>